<accession>A0A645FAK5</accession>
<sequence length="44" mass="4603">MKHFDSVITGSGKALARAPAAKDHSKRVCTHPKISGALNGLFAL</sequence>
<evidence type="ECO:0000313" key="2">
    <source>
        <dbReference type="EMBL" id="MPN09493.1"/>
    </source>
</evidence>
<protein>
    <submittedName>
        <fullName evidence="2">Uncharacterized protein</fullName>
    </submittedName>
</protein>
<evidence type="ECO:0000256" key="1">
    <source>
        <dbReference type="SAM" id="MobiDB-lite"/>
    </source>
</evidence>
<dbReference type="EMBL" id="VSSQ01055605">
    <property type="protein sequence ID" value="MPN09493.1"/>
    <property type="molecule type" value="Genomic_DNA"/>
</dbReference>
<reference evidence="2" key="1">
    <citation type="submission" date="2019-08" db="EMBL/GenBank/DDBJ databases">
        <authorList>
            <person name="Kucharzyk K."/>
            <person name="Murdoch R.W."/>
            <person name="Higgins S."/>
            <person name="Loffler F."/>
        </authorList>
    </citation>
    <scope>NUCLEOTIDE SEQUENCE</scope>
</reference>
<proteinExistence type="predicted"/>
<feature type="region of interest" description="Disordered" evidence="1">
    <location>
        <begin position="1"/>
        <end position="27"/>
    </location>
</feature>
<comment type="caution">
    <text evidence="2">The sequence shown here is derived from an EMBL/GenBank/DDBJ whole genome shotgun (WGS) entry which is preliminary data.</text>
</comment>
<name>A0A645FAK5_9ZZZZ</name>
<dbReference type="AlphaFoldDB" id="A0A645FAK5"/>
<gene>
    <name evidence="2" type="ORF">SDC9_156783</name>
</gene>
<organism evidence="2">
    <name type="scientific">bioreactor metagenome</name>
    <dbReference type="NCBI Taxonomy" id="1076179"/>
    <lineage>
        <taxon>unclassified sequences</taxon>
        <taxon>metagenomes</taxon>
        <taxon>ecological metagenomes</taxon>
    </lineage>
</organism>